<keyword evidence="2" id="KW-0328">Glycosyltransferase</keyword>
<dbReference type="InterPro" id="IPR000811">
    <property type="entry name" value="Glyco_trans_35"/>
</dbReference>
<dbReference type="GO" id="GO:0030170">
    <property type="term" value="F:pyridoxal phosphate binding"/>
    <property type="evidence" value="ECO:0007669"/>
    <property type="project" value="TreeGrafter"/>
</dbReference>
<sequence length="129" mass="13844">MLKKMARKKRISSTPVFVAGKAAPAYYIAKFMSPSSSSLIRIMLMCHGADLRLIVNFAQGINADSDLKDLLSLYFLPGSVSLAEVLVPASDISQHISTAVSDASGTSNMKYCARDGRCVLMECSAMCAD</sequence>
<comment type="similarity">
    <text evidence="1 2">Belongs to the glycogen phosphorylase family.</text>
</comment>
<evidence type="ECO:0000313" key="3">
    <source>
        <dbReference type="EMBL" id="KAJ7658066.1"/>
    </source>
</evidence>
<name>A0AAD7CR31_MYCRO</name>
<dbReference type="Proteomes" id="UP001221757">
    <property type="component" value="Unassembled WGS sequence"/>
</dbReference>
<dbReference type="GO" id="GO:0005980">
    <property type="term" value="P:glycogen catabolic process"/>
    <property type="evidence" value="ECO:0007669"/>
    <property type="project" value="TreeGrafter"/>
</dbReference>
<evidence type="ECO:0000256" key="1">
    <source>
        <dbReference type="ARBA" id="ARBA00006047"/>
    </source>
</evidence>
<dbReference type="GO" id="GO:0005737">
    <property type="term" value="C:cytoplasm"/>
    <property type="evidence" value="ECO:0007669"/>
    <property type="project" value="TreeGrafter"/>
</dbReference>
<reference evidence="3" key="1">
    <citation type="submission" date="2023-03" db="EMBL/GenBank/DDBJ databases">
        <title>Massive genome expansion in bonnet fungi (Mycena s.s.) driven by repeated elements and novel gene families across ecological guilds.</title>
        <authorList>
            <consortium name="Lawrence Berkeley National Laboratory"/>
            <person name="Harder C.B."/>
            <person name="Miyauchi S."/>
            <person name="Viragh M."/>
            <person name="Kuo A."/>
            <person name="Thoen E."/>
            <person name="Andreopoulos B."/>
            <person name="Lu D."/>
            <person name="Skrede I."/>
            <person name="Drula E."/>
            <person name="Henrissat B."/>
            <person name="Morin E."/>
            <person name="Kohler A."/>
            <person name="Barry K."/>
            <person name="LaButti K."/>
            <person name="Morin E."/>
            <person name="Salamov A."/>
            <person name="Lipzen A."/>
            <person name="Mereny Z."/>
            <person name="Hegedus B."/>
            <person name="Baldrian P."/>
            <person name="Stursova M."/>
            <person name="Weitz H."/>
            <person name="Taylor A."/>
            <person name="Grigoriev I.V."/>
            <person name="Nagy L.G."/>
            <person name="Martin F."/>
            <person name="Kauserud H."/>
        </authorList>
    </citation>
    <scope>NUCLEOTIDE SEQUENCE</scope>
    <source>
        <strain evidence="3">CBHHK067</strain>
    </source>
</reference>
<organism evidence="3 4">
    <name type="scientific">Mycena rosella</name>
    <name type="common">Pink bonnet</name>
    <name type="synonym">Agaricus rosellus</name>
    <dbReference type="NCBI Taxonomy" id="1033263"/>
    <lineage>
        <taxon>Eukaryota</taxon>
        <taxon>Fungi</taxon>
        <taxon>Dikarya</taxon>
        <taxon>Basidiomycota</taxon>
        <taxon>Agaricomycotina</taxon>
        <taxon>Agaricomycetes</taxon>
        <taxon>Agaricomycetidae</taxon>
        <taxon>Agaricales</taxon>
        <taxon>Marasmiineae</taxon>
        <taxon>Mycenaceae</taxon>
        <taxon>Mycena</taxon>
    </lineage>
</organism>
<dbReference type="AlphaFoldDB" id="A0AAD7CR31"/>
<gene>
    <name evidence="3" type="ORF">B0H17DRAFT_1213301</name>
</gene>
<keyword evidence="2" id="KW-0119">Carbohydrate metabolism</keyword>
<keyword evidence="4" id="KW-1185">Reference proteome</keyword>
<comment type="caution">
    <text evidence="3">The sequence shown here is derived from an EMBL/GenBank/DDBJ whole genome shotgun (WGS) entry which is preliminary data.</text>
</comment>
<accession>A0AAD7CR31</accession>
<comment type="function">
    <text evidence="2">Allosteric enzyme that catalyzes the rate-limiting step in glycogen catabolism, the phosphorolytic cleavage of glycogen to produce glucose-1-phosphate, and plays a central role in maintaining cellular and organismal glucose homeostasis.</text>
</comment>
<keyword evidence="2" id="KW-0808">Transferase</keyword>
<dbReference type="EC" id="2.4.1.1" evidence="2"/>
<dbReference type="Pfam" id="PF00343">
    <property type="entry name" value="Phosphorylase"/>
    <property type="match status" value="1"/>
</dbReference>
<comment type="catalytic activity">
    <reaction evidence="2">
        <text>[(1-&gt;4)-alpha-D-glucosyl](n) + phosphate = [(1-&gt;4)-alpha-D-glucosyl](n-1) + alpha-D-glucose 1-phosphate</text>
        <dbReference type="Rhea" id="RHEA:41732"/>
        <dbReference type="Rhea" id="RHEA-COMP:9584"/>
        <dbReference type="Rhea" id="RHEA-COMP:9586"/>
        <dbReference type="ChEBI" id="CHEBI:15444"/>
        <dbReference type="ChEBI" id="CHEBI:43474"/>
        <dbReference type="ChEBI" id="CHEBI:58601"/>
        <dbReference type="EC" id="2.4.1.1"/>
    </reaction>
</comment>
<dbReference type="SUPFAM" id="SSF53756">
    <property type="entry name" value="UDP-Glycosyltransferase/glycogen phosphorylase"/>
    <property type="match status" value="1"/>
</dbReference>
<comment type="cofactor">
    <cofactor evidence="2">
        <name>pyridoxal 5'-phosphate</name>
        <dbReference type="ChEBI" id="CHEBI:597326"/>
    </cofactor>
</comment>
<proteinExistence type="inferred from homology"/>
<dbReference type="Gene3D" id="3.40.50.2000">
    <property type="entry name" value="Glycogen Phosphorylase B"/>
    <property type="match status" value="1"/>
</dbReference>
<dbReference type="EMBL" id="JARKIE010000283">
    <property type="protein sequence ID" value="KAJ7658066.1"/>
    <property type="molecule type" value="Genomic_DNA"/>
</dbReference>
<dbReference type="PANTHER" id="PTHR11468">
    <property type="entry name" value="GLYCOGEN PHOSPHORYLASE"/>
    <property type="match status" value="1"/>
</dbReference>
<keyword evidence="2" id="KW-0663">Pyridoxal phosphate</keyword>
<evidence type="ECO:0000313" key="4">
    <source>
        <dbReference type="Proteomes" id="UP001221757"/>
    </source>
</evidence>
<protein>
    <recommendedName>
        <fullName evidence="2">Alpha-1,4 glucan phosphorylase</fullName>
        <ecNumber evidence="2">2.4.1.1</ecNumber>
    </recommendedName>
</protein>
<dbReference type="GO" id="GO:0008184">
    <property type="term" value="F:glycogen phosphorylase activity"/>
    <property type="evidence" value="ECO:0007669"/>
    <property type="project" value="InterPro"/>
</dbReference>
<dbReference type="PANTHER" id="PTHR11468:SF3">
    <property type="entry name" value="GLYCOGEN PHOSPHORYLASE, LIVER FORM"/>
    <property type="match status" value="1"/>
</dbReference>
<evidence type="ECO:0000256" key="2">
    <source>
        <dbReference type="RuleBase" id="RU000587"/>
    </source>
</evidence>